<dbReference type="InterPro" id="IPR011010">
    <property type="entry name" value="DNA_brk_join_enz"/>
</dbReference>
<feature type="compositionally biased region" description="Low complexity" evidence="2">
    <location>
        <begin position="447"/>
        <end position="458"/>
    </location>
</feature>
<protein>
    <recommendedName>
        <fullName evidence="5">Reverse transcriptase domain-containing protein</fullName>
    </recommendedName>
</protein>
<evidence type="ECO:0000256" key="2">
    <source>
        <dbReference type="SAM" id="MobiDB-lite"/>
    </source>
</evidence>
<feature type="region of interest" description="Disordered" evidence="2">
    <location>
        <begin position="385"/>
        <end position="412"/>
    </location>
</feature>
<sequence>MSQVPLLRDSEILRDRGPPLIVQPTRGTDIANDGHTEEARVHTEAPRHYVYVDNLGVLSTSKEIVSDALSQIKGIFEARGLSLHPGEVQSDTIDALGCRLSGTRRNATLKPTRFWRLRQGLRYLLGMKYVSGRVVEVVLGHCTYCSLLNRSLMAVFCDSYKFVRSCYDSRVPLWISVRQELQAFLGLLPLCTADWAREWNDLVSASDASLSGYGVCTRKLSRDIVGGIGRVPERERFRRGPALGARASALVDTALEDADDDDLSCANLIKAGWEVDASFPEIPSRILRKDLWEVKLHGHWLYPDGILILEAQALLKSLTRIANTFWGQNIRQLLFVDNMAIALAFDRSHSRNFKVLRIIRKFAALCLSRNITCSVRWIPSEYNAADEPSRNAAPQNARSSKPAAKSSTQQLAPSSLRQVLVSRGVVQTRLPRNEKELLSIRALAGQTEDTSSSETEPSADADKANSRSRQLAARRKKRLRKYLDLAFDSAQRQTTLLEAQAVTPGVQKYYAREVEEFDRFVERKGLATTDDTDGVITDYLNHLFWLGGPFKGWRRMCPAQSRKPMPLGVWSALAVELKKMNQTRVALFVMLAVSTYARPSELLRCTTRCLVRPSVGALNEWALLLAAQEYETPTKTGEFDHSVALDSPYLKPWATEFFEALKQQQPTSLLWDFEYPEYLTAFRDASQRLNLSLSPYQTRHSGPSIDRARNLRSLHEVQKRGNWKAHKSVLRYEKAARLSLSYQSLPQSLRDHTDICERQVGNVLLNRGVANKWRKLGFRAYEYDIIHGPGCDLTAPAVQ</sequence>
<dbReference type="Proteomes" id="UP000601435">
    <property type="component" value="Unassembled WGS sequence"/>
</dbReference>
<dbReference type="InterPro" id="IPR052055">
    <property type="entry name" value="Hepadnavirus_pol/RT"/>
</dbReference>
<gene>
    <name evidence="3" type="ORF">SNEC2469_LOCUS18931</name>
</gene>
<proteinExistence type="predicted"/>
<keyword evidence="1" id="KW-0233">DNA recombination</keyword>
<dbReference type="AlphaFoldDB" id="A0A812WAZ1"/>
<dbReference type="SUPFAM" id="SSF56349">
    <property type="entry name" value="DNA breaking-rejoining enzymes"/>
    <property type="match status" value="1"/>
</dbReference>
<feature type="region of interest" description="Disordered" evidence="2">
    <location>
        <begin position="443"/>
        <end position="471"/>
    </location>
</feature>
<keyword evidence="4" id="KW-1185">Reference proteome</keyword>
<comment type="caution">
    <text evidence="3">The sequence shown here is derived from an EMBL/GenBank/DDBJ whole genome shotgun (WGS) entry which is preliminary data.</text>
</comment>
<dbReference type="Gene3D" id="1.10.443.10">
    <property type="entry name" value="Intergrase catalytic core"/>
    <property type="match status" value="1"/>
</dbReference>
<dbReference type="PANTHER" id="PTHR33050:SF7">
    <property type="entry name" value="RIBONUCLEASE H"/>
    <property type="match status" value="1"/>
</dbReference>
<reference evidence="3" key="1">
    <citation type="submission" date="2021-02" db="EMBL/GenBank/DDBJ databases">
        <authorList>
            <person name="Dougan E. K."/>
            <person name="Rhodes N."/>
            <person name="Thang M."/>
            <person name="Chan C."/>
        </authorList>
    </citation>
    <scope>NUCLEOTIDE SEQUENCE</scope>
</reference>
<dbReference type="InterPro" id="IPR013762">
    <property type="entry name" value="Integrase-like_cat_sf"/>
</dbReference>
<feature type="non-terminal residue" evidence="3">
    <location>
        <position position="1"/>
    </location>
</feature>
<dbReference type="GO" id="GO:0006310">
    <property type="term" value="P:DNA recombination"/>
    <property type="evidence" value="ECO:0007669"/>
    <property type="project" value="UniProtKB-KW"/>
</dbReference>
<name>A0A812WAZ1_9DINO</name>
<evidence type="ECO:0000313" key="3">
    <source>
        <dbReference type="EMBL" id="CAE7664021.1"/>
    </source>
</evidence>
<dbReference type="GO" id="GO:0003677">
    <property type="term" value="F:DNA binding"/>
    <property type="evidence" value="ECO:0007669"/>
    <property type="project" value="InterPro"/>
</dbReference>
<evidence type="ECO:0008006" key="5">
    <source>
        <dbReference type="Google" id="ProtNLM"/>
    </source>
</evidence>
<feature type="compositionally biased region" description="Polar residues" evidence="2">
    <location>
        <begin position="392"/>
        <end position="412"/>
    </location>
</feature>
<dbReference type="PANTHER" id="PTHR33050">
    <property type="entry name" value="REVERSE TRANSCRIPTASE DOMAIN-CONTAINING PROTEIN"/>
    <property type="match status" value="1"/>
</dbReference>
<evidence type="ECO:0000313" key="4">
    <source>
        <dbReference type="Proteomes" id="UP000601435"/>
    </source>
</evidence>
<dbReference type="OrthoDB" id="447920at2759"/>
<dbReference type="GO" id="GO:0015074">
    <property type="term" value="P:DNA integration"/>
    <property type="evidence" value="ECO:0007669"/>
    <property type="project" value="InterPro"/>
</dbReference>
<accession>A0A812WAZ1</accession>
<dbReference type="EMBL" id="CAJNJA010032134">
    <property type="protein sequence ID" value="CAE7664021.1"/>
    <property type="molecule type" value="Genomic_DNA"/>
</dbReference>
<organism evidence="3 4">
    <name type="scientific">Symbiodinium necroappetens</name>
    <dbReference type="NCBI Taxonomy" id="1628268"/>
    <lineage>
        <taxon>Eukaryota</taxon>
        <taxon>Sar</taxon>
        <taxon>Alveolata</taxon>
        <taxon>Dinophyceae</taxon>
        <taxon>Suessiales</taxon>
        <taxon>Symbiodiniaceae</taxon>
        <taxon>Symbiodinium</taxon>
    </lineage>
</organism>
<evidence type="ECO:0000256" key="1">
    <source>
        <dbReference type="ARBA" id="ARBA00023172"/>
    </source>
</evidence>